<dbReference type="RefSeq" id="WP_227704183.1">
    <property type="nucleotide sequence ID" value="NZ_JBEAAL010000008.1"/>
</dbReference>
<evidence type="ECO:0000313" key="8">
    <source>
        <dbReference type="Proteomes" id="UP001496627"/>
    </source>
</evidence>
<feature type="active site" description="Nucleophile" evidence="4">
    <location>
        <position position="263"/>
    </location>
</feature>
<evidence type="ECO:0000256" key="1">
    <source>
        <dbReference type="ARBA" id="ARBA00007754"/>
    </source>
</evidence>
<dbReference type="PANTHER" id="PTHR40079:SF4">
    <property type="entry name" value="GH26 DOMAIN-CONTAINING PROTEIN-RELATED"/>
    <property type="match status" value="1"/>
</dbReference>
<proteinExistence type="inferred from homology"/>
<keyword evidence="3 4" id="KW-0326">Glycosidase</keyword>
<dbReference type="InterPro" id="IPR000805">
    <property type="entry name" value="Glyco_hydro_26"/>
</dbReference>
<feature type="domain" description="GH26" evidence="6">
    <location>
        <begin position="24"/>
        <end position="321"/>
    </location>
</feature>
<feature type="chain" id="PRO_5045767180" evidence="5">
    <location>
        <begin position="24"/>
        <end position="321"/>
    </location>
</feature>
<reference evidence="7 8" key="1">
    <citation type="submission" date="2024-05" db="EMBL/GenBank/DDBJ databases">
        <title>Neorhizobium sp. Rsf11, a plant growth promoting and heavy metal resistant PAH-degrader.</title>
        <authorList>
            <person name="Golubev S.N."/>
            <person name="Muratova A.Y."/>
            <person name="Markelova M.I."/>
        </authorList>
    </citation>
    <scope>NUCLEOTIDE SEQUENCE [LARGE SCALE GENOMIC DNA]</scope>
    <source>
        <strain evidence="7 8">Rsf11</strain>
    </source>
</reference>
<evidence type="ECO:0000256" key="3">
    <source>
        <dbReference type="ARBA" id="ARBA00023295"/>
    </source>
</evidence>
<dbReference type="Pfam" id="PF02156">
    <property type="entry name" value="Glyco_hydro_26"/>
    <property type="match status" value="1"/>
</dbReference>
<protein>
    <submittedName>
        <fullName evidence="7">Glycoside hydrolase family 26 protein</fullName>
    </submittedName>
</protein>
<dbReference type="PANTHER" id="PTHR40079">
    <property type="entry name" value="MANNAN ENDO-1,4-BETA-MANNOSIDASE E-RELATED"/>
    <property type="match status" value="1"/>
</dbReference>
<keyword evidence="5" id="KW-0732">Signal</keyword>
<evidence type="ECO:0000256" key="5">
    <source>
        <dbReference type="SAM" id="SignalP"/>
    </source>
</evidence>
<name>A0ABV0M2D3_9HYPH</name>
<dbReference type="InterPro" id="IPR017853">
    <property type="entry name" value="GH"/>
</dbReference>
<keyword evidence="2 4" id="KW-0378">Hydrolase</keyword>
<accession>A0ABV0M2D3</accession>
<dbReference type="Gene3D" id="3.20.20.80">
    <property type="entry name" value="Glycosidases"/>
    <property type="match status" value="1"/>
</dbReference>
<keyword evidence="8" id="KW-1185">Reference proteome</keyword>
<evidence type="ECO:0000313" key="7">
    <source>
        <dbReference type="EMBL" id="MEQ1406020.1"/>
    </source>
</evidence>
<comment type="caution">
    <text evidence="7">The sequence shown here is derived from an EMBL/GenBank/DDBJ whole genome shotgun (WGS) entry which is preliminary data.</text>
</comment>
<feature type="signal peptide" evidence="5">
    <location>
        <begin position="1"/>
        <end position="23"/>
    </location>
</feature>
<comment type="similarity">
    <text evidence="1 4">Belongs to the glycosyl hydrolase 26 family.</text>
</comment>
<evidence type="ECO:0000256" key="4">
    <source>
        <dbReference type="PROSITE-ProRule" id="PRU01100"/>
    </source>
</evidence>
<dbReference type="SUPFAM" id="SSF51445">
    <property type="entry name" value="(Trans)glycosidases"/>
    <property type="match status" value="1"/>
</dbReference>
<sequence length="321" mass="35917">MHSLSKVVALSLTSLLLSGAVLTATAPRGIPKAQSPAMTAPSTTPSIKRPIVTPESIILGAYDPHGDFAEATSSKIEHLFLPWEDVDLSTLAFADDYAQARGRTLLISVEPWSWSPDWRQTSQELLHSILNGSRDGNMAAVCSAAATLKSPVIIRWGQEMDETDNQFSWSHWRGADYVEAFRRVVRVCKTHLKTAKYMWSPKGNEGLEAFYPGDDVVDLVGLSVFGLQQYDRDKTGRDQTFSERLSPGYARVARYGKPVMVAELGYEGDDSYVRNWAESVTKRYAEFPALSAVIYFNDREVYPWPDGYGRPDWRIVRQSIN</sequence>
<organism evidence="7 8">
    <name type="scientific">Neorhizobium phenanthreniclasticum</name>
    <dbReference type="NCBI Taxonomy" id="3157917"/>
    <lineage>
        <taxon>Bacteria</taxon>
        <taxon>Pseudomonadati</taxon>
        <taxon>Pseudomonadota</taxon>
        <taxon>Alphaproteobacteria</taxon>
        <taxon>Hyphomicrobiales</taxon>
        <taxon>Rhizobiaceae</taxon>
        <taxon>Rhizobium/Agrobacterium group</taxon>
        <taxon>Neorhizobium</taxon>
    </lineage>
</organism>
<dbReference type="PROSITE" id="PS51764">
    <property type="entry name" value="GH26"/>
    <property type="match status" value="1"/>
</dbReference>
<dbReference type="EMBL" id="JBEAAL010000008">
    <property type="protein sequence ID" value="MEQ1406020.1"/>
    <property type="molecule type" value="Genomic_DNA"/>
</dbReference>
<gene>
    <name evidence="7" type="ORF">ABK249_13835</name>
</gene>
<dbReference type="InterPro" id="IPR022790">
    <property type="entry name" value="GH26_dom"/>
</dbReference>
<dbReference type="Proteomes" id="UP001496627">
    <property type="component" value="Unassembled WGS sequence"/>
</dbReference>
<dbReference type="GO" id="GO:0016787">
    <property type="term" value="F:hydrolase activity"/>
    <property type="evidence" value="ECO:0007669"/>
    <property type="project" value="UniProtKB-KW"/>
</dbReference>
<evidence type="ECO:0000259" key="6">
    <source>
        <dbReference type="PROSITE" id="PS51764"/>
    </source>
</evidence>
<evidence type="ECO:0000256" key="2">
    <source>
        <dbReference type="ARBA" id="ARBA00022801"/>
    </source>
</evidence>
<feature type="active site" description="Proton donor" evidence="4">
    <location>
        <position position="159"/>
    </location>
</feature>